<dbReference type="InterPro" id="IPR040442">
    <property type="entry name" value="Pyrv_kinase-like_dom_sf"/>
</dbReference>
<evidence type="ECO:0000256" key="1">
    <source>
        <dbReference type="ARBA" id="ARBA00017446"/>
    </source>
</evidence>
<dbReference type="InterPro" id="IPR015813">
    <property type="entry name" value="Pyrv/PenolPyrv_kinase-like_dom"/>
</dbReference>
<evidence type="ECO:0000256" key="2">
    <source>
        <dbReference type="ARBA" id="ARBA00022723"/>
    </source>
</evidence>
<evidence type="ECO:0000313" key="7">
    <source>
        <dbReference type="EMBL" id="MCQ3830343.1"/>
    </source>
</evidence>
<keyword evidence="3 7" id="KW-0456">Lyase</keyword>
<reference evidence="7" key="1">
    <citation type="thesis" date="2020" institute="Technische Universitat Dresden" country="Dresden, Germany">
        <title>The Agarolytic System of Microbulbifer elongatus PORT2, Isolated from Batu Karas, Pangandaran West Java Indonesia.</title>
        <authorList>
            <person name="Anggraeni S.R."/>
        </authorList>
    </citation>
    <scope>NUCLEOTIDE SEQUENCE</scope>
    <source>
        <strain evidence="7">PORT2</strain>
    </source>
</reference>
<dbReference type="CDD" id="cd00377">
    <property type="entry name" value="ICL_PEPM"/>
    <property type="match status" value="1"/>
</dbReference>
<dbReference type="PIRSF" id="PIRSF001362">
    <property type="entry name" value="Isocit_lyase"/>
    <property type="match status" value="1"/>
</dbReference>
<name>A0ABT1P2K3_9GAMM</name>
<proteinExistence type="predicted"/>
<dbReference type="SUPFAM" id="SSF51621">
    <property type="entry name" value="Phosphoenolpyruvate/pyruvate domain"/>
    <property type="match status" value="1"/>
</dbReference>
<evidence type="ECO:0000256" key="4">
    <source>
        <dbReference type="ARBA" id="ARBA00023531"/>
    </source>
</evidence>
<dbReference type="Pfam" id="PF00463">
    <property type="entry name" value="ICL"/>
    <property type="match status" value="3"/>
</dbReference>
<dbReference type="Proteomes" id="UP001205566">
    <property type="component" value="Unassembled WGS sequence"/>
</dbReference>
<protein>
    <recommendedName>
        <fullName evidence="1">Isocitrate lyase</fullName>
    </recommendedName>
    <alternativeName>
        <fullName evidence="5">Isocitrase</fullName>
    </alternativeName>
    <alternativeName>
        <fullName evidence="6">Isocitratase</fullName>
    </alternativeName>
</protein>
<evidence type="ECO:0000256" key="5">
    <source>
        <dbReference type="ARBA" id="ARBA00031022"/>
    </source>
</evidence>
<evidence type="ECO:0000256" key="3">
    <source>
        <dbReference type="ARBA" id="ARBA00023239"/>
    </source>
</evidence>
<gene>
    <name evidence="7" type="ORF">HXX02_12885</name>
</gene>
<comment type="catalytic activity">
    <reaction evidence="4">
        <text>D-threo-isocitrate = glyoxylate + succinate</text>
        <dbReference type="Rhea" id="RHEA:13245"/>
        <dbReference type="ChEBI" id="CHEBI:15562"/>
        <dbReference type="ChEBI" id="CHEBI:30031"/>
        <dbReference type="ChEBI" id="CHEBI:36655"/>
        <dbReference type="EC" id="4.1.3.1"/>
    </reaction>
</comment>
<dbReference type="GO" id="GO:0004451">
    <property type="term" value="F:isocitrate lyase activity"/>
    <property type="evidence" value="ECO:0007669"/>
    <property type="project" value="UniProtKB-EC"/>
</dbReference>
<accession>A0ABT1P2K3</accession>
<dbReference type="Gene3D" id="3.20.20.60">
    <property type="entry name" value="Phosphoenolpyruvate-binding domains"/>
    <property type="match status" value="1"/>
</dbReference>
<dbReference type="NCBIfam" id="NF005074">
    <property type="entry name" value="PRK06498.1"/>
    <property type="match status" value="1"/>
</dbReference>
<dbReference type="InterPro" id="IPR006254">
    <property type="entry name" value="Isocitrate_lyase"/>
</dbReference>
<dbReference type="EMBL" id="JACASI010000033">
    <property type="protein sequence ID" value="MCQ3830343.1"/>
    <property type="molecule type" value="Genomic_DNA"/>
</dbReference>
<keyword evidence="8" id="KW-1185">Reference proteome</keyword>
<keyword evidence="2" id="KW-0479">Metal-binding</keyword>
<evidence type="ECO:0000256" key="6">
    <source>
        <dbReference type="ARBA" id="ARBA00031921"/>
    </source>
</evidence>
<organism evidence="7 8">
    <name type="scientific">Microbulbifer elongatus</name>
    <dbReference type="NCBI Taxonomy" id="86173"/>
    <lineage>
        <taxon>Bacteria</taxon>
        <taxon>Pseudomonadati</taxon>
        <taxon>Pseudomonadota</taxon>
        <taxon>Gammaproteobacteria</taxon>
        <taxon>Cellvibrionales</taxon>
        <taxon>Microbulbiferaceae</taxon>
        <taxon>Microbulbifer</taxon>
    </lineage>
</organism>
<dbReference type="InterPro" id="IPR039556">
    <property type="entry name" value="ICL/PEPM"/>
</dbReference>
<dbReference type="RefSeq" id="WP_255875296.1">
    <property type="nucleotide sequence ID" value="NZ_JACASI010000033.1"/>
</dbReference>
<dbReference type="PANTHER" id="PTHR21631">
    <property type="entry name" value="ISOCITRATE LYASE/MALATE SYNTHASE"/>
    <property type="match status" value="1"/>
</dbReference>
<evidence type="ECO:0000313" key="8">
    <source>
        <dbReference type="Proteomes" id="UP001205566"/>
    </source>
</evidence>
<comment type="caution">
    <text evidence="7">The sequence shown here is derived from an EMBL/GenBank/DDBJ whole genome shotgun (WGS) entry which is preliminary data.</text>
</comment>
<sequence>MSSYAKEIETAAKLCDANGSTWDAISPESVARMRLQNKFKTGLDIARYTADIMRKDMEAYDQDSSKYTQSLGCWHGFIGQQKMISIKKHFEGNTDRRYLYLSGWMVAALRSEFGPLPDQSMHEKTSVAALIEELYTFLRQADARELGGLFRELDAAREAGDQVKAKNIQNQIDNHVTHVVPIIADIDAGFGNAEATYLLAKKMIEAGACCIQIENQVSDEKQCGHQDGKVTVPHEEFLAKIRAVRYAFLELGVDNGVIVARTDSLGAGLTKQIAVTKEPGDLGDQYNSFLDCEEVAASDLNNGDVIINRDGKLLRPKRLASNLFQFRKGTGEARCILDSVTSLQNGADLIWIETEKPHVRQIGAMMDEIRKQVPDAKLVYNNSPSFNWTLNFRQQVFDAWKEEGKDVSAYERDNLMSAEYDDSELSKAADEKIRTFQADASREAGIFHHLITLPTYHTAALSTDNLAKEYFGEKGMLGYVEGVQRKEIRQGIACVKHQNMAGSDMGDDHKEYFAGEAALKAAGKDNTMNQFG</sequence>
<dbReference type="PANTHER" id="PTHR21631:SF3">
    <property type="entry name" value="BIFUNCTIONAL GLYOXYLATE CYCLE PROTEIN"/>
    <property type="match status" value="1"/>
</dbReference>